<evidence type="ECO:0000256" key="10">
    <source>
        <dbReference type="ARBA" id="ARBA00023180"/>
    </source>
</evidence>
<accession>A0A8K0E0R5</accession>
<evidence type="ECO:0000313" key="13">
    <source>
        <dbReference type="Proteomes" id="UP000796880"/>
    </source>
</evidence>
<feature type="transmembrane region" description="Helical" evidence="11">
    <location>
        <begin position="508"/>
        <end position="528"/>
    </location>
</feature>
<dbReference type="Proteomes" id="UP000796880">
    <property type="component" value="Unassembled WGS sequence"/>
</dbReference>
<evidence type="ECO:0000256" key="6">
    <source>
        <dbReference type="ARBA" id="ARBA00022737"/>
    </source>
</evidence>
<proteinExistence type="inferred from homology"/>
<reference evidence="12" key="1">
    <citation type="submission" date="2020-03" db="EMBL/GenBank/DDBJ databases">
        <title>A high-quality chromosome-level genome assembly of a woody plant with both climbing and erect habits, Rhamnella rubrinervis.</title>
        <authorList>
            <person name="Lu Z."/>
            <person name="Yang Y."/>
            <person name="Zhu X."/>
            <person name="Sun Y."/>
        </authorList>
    </citation>
    <scope>NUCLEOTIDE SEQUENCE</scope>
    <source>
        <strain evidence="12">BYM</strain>
        <tissue evidence="12">Leaf</tissue>
    </source>
</reference>
<keyword evidence="6" id="KW-0677">Repeat</keyword>
<keyword evidence="10" id="KW-0325">Glycoprotein</keyword>
<dbReference type="Pfam" id="PF00560">
    <property type="entry name" value="LRR_1"/>
    <property type="match status" value="3"/>
</dbReference>
<evidence type="ECO:0000256" key="9">
    <source>
        <dbReference type="ARBA" id="ARBA00023170"/>
    </source>
</evidence>
<evidence type="ECO:0000256" key="8">
    <source>
        <dbReference type="ARBA" id="ARBA00023136"/>
    </source>
</evidence>
<dbReference type="SMART" id="SM00369">
    <property type="entry name" value="LRR_TYP"/>
    <property type="match status" value="6"/>
</dbReference>
<evidence type="ECO:0000256" key="3">
    <source>
        <dbReference type="ARBA" id="ARBA00022475"/>
    </source>
</evidence>
<keyword evidence="8 11" id="KW-0472">Membrane</keyword>
<comment type="caution">
    <text evidence="12">The sequence shown here is derived from an EMBL/GenBank/DDBJ whole genome shotgun (WGS) entry which is preliminary data.</text>
</comment>
<evidence type="ECO:0000256" key="2">
    <source>
        <dbReference type="ARBA" id="ARBA00009592"/>
    </source>
</evidence>
<dbReference type="AlphaFoldDB" id="A0A8K0E0R5"/>
<dbReference type="InterPro" id="IPR032675">
    <property type="entry name" value="LRR_dom_sf"/>
</dbReference>
<organism evidence="12 13">
    <name type="scientific">Rhamnella rubrinervis</name>
    <dbReference type="NCBI Taxonomy" id="2594499"/>
    <lineage>
        <taxon>Eukaryota</taxon>
        <taxon>Viridiplantae</taxon>
        <taxon>Streptophyta</taxon>
        <taxon>Embryophyta</taxon>
        <taxon>Tracheophyta</taxon>
        <taxon>Spermatophyta</taxon>
        <taxon>Magnoliopsida</taxon>
        <taxon>eudicotyledons</taxon>
        <taxon>Gunneridae</taxon>
        <taxon>Pentapetalae</taxon>
        <taxon>rosids</taxon>
        <taxon>fabids</taxon>
        <taxon>Rosales</taxon>
        <taxon>Rhamnaceae</taxon>
        <taxon>rhamnoid group</taxon>
        <taxon>Rhamneae</taxon>
        <taxon>Rhamnella</taxon>
    </lineage>
</organism>
<dbReference type="GO" id="GO:0005886">
    <property type="term" value="C:plasma membrane"/>
    <property type="evidence" value="ECO:0007669"/>
    <property type="project" value="UniProtKB-SubCell"/>
</dbReference>
<keyword evidence="9" id="KW-0675">Receptor</keyword>
<dbReference type="PANTHER" id="PTHR27004">
    <property type="entry name" value="RECEPTOR-LIKE PROTEIN 12 ISOFORM X1"/>
    <property type="match status" value="1"/>
</dbReference>
<sequence length="565" mass="63976">MSNWSSSPIRELTLSMTAFSIDLSNLVINLKFLNRLHLSNCTFIRSYPQLAMLANLSKITSLDLSHNNFGGHIPWNIFPNLPQLTYLELSSNNLVGLKELILSLNQFTGTIQEFQYTSLSYLDLEEQFPWKNLESLDISSNSIQGHLSIPPPSTHHYFISNNHLFGEIPSLICTLTSIRMLDLSNNTLNGSIPPCLGNLSFLLVLNLQMNMFDGTIPITFAKGNTLRNIDLNGNRLKGPLPRALLNYRNLEILDLGNNMINDTFPQWLEFLPNLQVLVLRSNKFHGCISSPSVRFPFQKLRILDLSNNLFDGLLLTQYFENFLAMIHVGYVNKLKYMEDGHFPYYTDSVVVTIKGFDIELEHILNIFTIIDFSKNNFAGEIPKSIGNLKLLKGLNLSHNKLCGHIPTSLRNMSNLEWLDLSSNNFYGEIPMQLSEMMSLAVLNLSQNHLVGAIPGGNQFNTFENDSYIRNLGLCEFPLTKTCGNNEAQPPSPSADDDDEATNGFQWKYIYMGYASGLVIGISIGYMLFSDERLACLMRKVGGERWLKFLKRKKRANGGFSRRRIN</sequence>
<dbReference type="SUPFAM" id="SSF52058">
    <property type="entry name" value="L domain-like"/>
    <property type="match status" value="2"/>
</dbReference>
<dbReference type="InterPro" id="IPR001611">
    <property type="entry name" value="Leu-rich_rpt"/>
</dbReference>
<dbReference type="EMBL" id="VOIH02000010">
    <property type="protein sequence ID" value="KAF3434737.1"/>
    <property type="molecule type" value="Genomic_DNA"/>
</dbReference>
<evidence type="ECO:0000256" key="1">
    <source>
        <dbReference type="ARBA" id="ARBA00004251"/>
    </source>
</evidence>
<evidence type="ECO:0000256" key="7">
    <source>
        <dbReference type="ARBA" id="ARBA00022989"/>
    </source>
</evidence>
<evidence type="ECO:0000256" key="4">
    <source>
        <dbReference type="ARBA" id="ARBA00022614"/>
    </source>
</evidence>
<keyword evidence="7 11" id="KW-1133">Transmembrane helix</keyword>
<dbReference type="Gene3D" id="3.80.10.10">
    <property type="entry name" value="Ribonuclease Inhibitor"/>
    <property type="match status" value="1"/>
</dbReference>
<dbReference type="InterPro" id="IPR003591">
    <property type="entry name" value="Leu-rich_rpt_typical-subtyp"/>
</dbReference>
<dbReference type="PRINTS" id="PR00019">
    <property type="entry name" value="LEURICHRPT"/>
</dbReference>
<keyword evidence="3" id="KW-1003">Cell membrane</keyword>
<keyword evidence="13" id="KW-1185">Reference proteome</keyword>
<dbReference type="OrthoDB" id="442066at2759"/>
<keyword evidence="5 11" id="KW-0812">Transmembrane</keyword>
<dbReference type="FunFam" id="3.80.10.10:FF:000213">
    <property type="entry name" value="Tyrosine-sulfated glycopeptide receptor 1"/>
    <property type="match status" value="1"/>
</dbReference>
<comment type="subcellular location">
    <subcellularLocation>
        <location evidence="1">Cell membrane</location>
        <topology evidence="1">Single-pass type I membrane protein</topology>
    </subcellularLocation>
</comment>
<keyword evidence="4" id="KW-0433">Leucine-rich repeat</keyword>
<dbReference type="Pfam" id="PF13855">
    <property type="entry name" value="LRR_8"/>
    <property type="match status" value="2"/>
</dbReference>
<protein>
    <submittedName>
        <fullName evidence="12">Uncharacterized protein</fullName>
    </submittedName>
</protein>
<dbReference type="PANTHER" id="PTHR27004:SF428">
    <property type="entry name" value="OS01G0160600 PROTEIN"/>
    <property type="match status" value="1"/>
</dbReference>
<name>A0A8K0E0R5_9ROSA</name>
<evidence type="ECO:0000256" key="11">
    <source>
        <dbReference type="SAM" id="Phobius"/>
    </source>
</evidence>
<gene>
    <name evidence="12" type="ORF">FNV43_RR21822</name>
</gene>
<comment type="similarity">
    <text evidence="2">Belongs to the RLP family.</text>
</comment>
<evidence type="ECO:0000313" key="12">
    <source>
        <dbReference type="EMBL" id="KAF3434737.1"/>
    </source>
</evidence>
<evidence type="ECO:0000256" key="5">
    <source>
        <dbReference type="ARBA" id="ARBA00022692"/>
    </source>
</evidence>